<dbReference type="InterPro" id="IPR036188">
    <property type="entry name" value="FAD/NAD-bd_sf"/>
</dbReference>
<dbReference type="OrthoDB" id="202203at2759"/>
<dbReference type="InterPro" id="IPR023753">
    <property type="entry name" value="FAD/NAD-binding_dom"/>
</dbReference>
<evidence type="ECO:0000313" key="3">
    <source>
        <dbReference type="Proteomes" id="UP000326757"/>
    </source>
</evidence>
<dbReference type="GO" id="GO:0050660">
    <property type="term" value="F:flavin adenine dinucleotide binding"/>
    <property type="evidence" value="ECO:0007669"/>
    <property type="project" value="TreeGrafter"/>
</dbReference>
<dbReference type="PRINTS" id="PR00368">
    <property type="entry name" value="FADPNR"/>
</dbReference>
<feature type="domain" description="FAD/NAD(P)-binding" evidence="1">
    <location>
        <begin position="10"/>
        <end position="313"/>
    </location>
</feature>
<dbReference type="PRINTS" id="PR00411">
    <property type="entry name" value="PNDRDTASEI"/>
</dbReference>
<dbReference type="Gene3D" id="3.50.50.100">
    <property type="match status" value="1"/>
</dbReference>
<dbReference type="Pfam" id="PF07992">
    <property type="entry name" value="Pyr_redox_2"/>
    <property type="match status" value="1"/>
</dbReference>
<dbReference type="AlphaFoldDB" id="A0A5N6KJD8"/>
<dbReference type="Proteomes" id="UP000326757">
    <property type="component" value="Unassembled WGS sequence"/>
</dbReference>
<keyword evidence="3" id="KW-1185">Reference proteome</keyword>
<dbReference type="GO" id="GO:0005737">
    <property type="term" value="C:cytoplasm"/>
    <property type="evidence" value="ECO:0007669"/>
    <property type="project" value="TreeGrafter"/>
</dbReference>
<name>A0A5N6KJD8_MONLA</name>
<sequence>MSNSNSNSHEVVILGGNFGGVNAVHHLLRQTLPQLHQLDQSKSYHVTLVTPNTSFFFKIASPRALVNSTLIPHEKIFRPLSEAFSKYDSSQFELIQGVASALDPAQRTVTVSIGDDTGITQQLHYDSLIIISTGTTSRSPLWTLHNDQSLTEKALNSLHAALPNAKTVLISGGGAVGVETAGEIASNFPSSKVTLLSGANRLLSRVKQGTSARAQDYLENIMRVEVINHVRVESTNPTEPGASPTMVKLSDGSSREVDIYIDATGGIPNSEFLSKSWLDETGRVITSDAYFRVKGSGSDDVKGVYVLGDLVAGSSNSALELDAMVTTLCSSLAVDIAGNLGIKRPEEPAPGLLSSAWRLILGSSGNGYPVQQEFKPMKETIFVPIGNGGGVGQVFGWRVPSLLVKFGKAKSFLIELVGPTISGEKWKKA</sequence>
<proteinExistence type="predicted"/>
<evidence type="ECO:0000313" key="2">
    <source>
        <dbReference type="EMBL" id="KAB8303906.1"/>
    </source>
</evidence>
<organism evidence="2 3">
    <name type="scientific">Monilinia laxa</name>
    <name type="common">Brown rot fungus</name>
    <name type="synonym">Sclerotinia laxa</name>
    <dbReference type="NCBI Taxonomy" id="61186"/>
    <lineage>
        <taxon>Eukaryota</taxon>
        <taxon>Fungi</taxon>
        <taxon>Dikarya</taxon>
        <taxon>Ascomycota</taxon>
        <taxon>Pezizomycotina</taxon>
        <taxon>Leotiomycetes</taxon>
        <taxon>Helotiales</taxon>
        <taxon>Sclerotiniaceae</taxon>
        <taxon>Monilinia</taxon>
    </lineage>
</organism>
<dbReference type="SUPFAM" id="SSF51905">
    <property type="entry name" value="FAD/NAD(P)-binding domain"/>
    <property type="match status" value="1"/>
</dbReference>
<accession>A0A5N6KJD8</accession>
<dbReference type="PANTHER" id="PTHR43735:SF25">
    <property type="entry name" value="NAD(P)H DEHYDROGENASE 3"/>
    <property type="match status" value="1"/>
</dbReference>
<dbReference type="PANTHER" id="PTHR43735">
    <property type="entry name" value="APOPTOSIS-INDUCING FACTOR 1"/>
    <property type="match status" value="1"/>
</dbReference>
<protein>
    <recommendedName>
        <fullName evidence="1">FAD/NAD(P)-binding domain-containing protein</fullName>
    </recommendedName>
</protein>
<dbReference type="GO" id="GO:0004174">
    <property type="term" value="F:electron-transferring-flavoprotein dehydrogenase activity"/>
    <property type="evidence" value="ECO:0007669"/>
    <property type="project" value="TreeGrafter"/>
</dbReference>
<reference evidence="2 3" key="1">
    <citation type="submission" date="2019-06" db="EMBL/GenBank/DDBJ databases">
        <title>Genome Sequence of the Brown Rot Fungal Pathogen Monilinia laxa.</title>
        <authorList>
            <person name="De Miccolis Angelini R.M."/>
            <person name="Landi L."/>
            <person name="Abate D."/>
            <person name="Pollastro S."/>
            <person name="Romanazzi G."/>
            <person name="Faretra F."/>
        </authorList>
    </citation>
    <scope>NUCLEOTIDE SEQUENCE [LARGE SCALE GENOMIC DNA]</scope>
    <source>
        <strain evidence="2 3">Mlax316</strain>
    </source>
</reference>
<gene>
    <name evidence="2" type="ORF">EYC80_005269</name>
</gene>
<dbReference type="EMBL" id="VIGI01000002">
    <property type="protein sequence ID" value="KAB8303906.1"/>
    <property type="molecule type" value="Genomic_DNA"/>
</dbReference>
<evidence type="ECO:0000259" key="1">
    <source>
        <dbReference type="Pfam" id="PF07992"/>
    </source>
</evidence>
<comment type="caution">
    <text evidence="2">The sequence shown here is derived from an EMBL/GenBank/DDBJ whole genome shotgun (WGS) entry which is preliminary data.</text>
</comment>